<evidence type="ECO:0000256" key="8">
    <source>
        <dbReference type="ARBA" id="ARBA00023170"/>
    </source>
</evidence>
<evidence type="ECO:0000256" key="10">
    <source>
        <dbReference type="PROSITE-ProRule" id="PRU01360"/>
    </source>
</evidence>
<dbReference type="InterPro" id="IPR037066">
    <property type="entry name" value="Plug_dom_sf"/>
</dbReference>
<dbReference type="Proteomes" id="UP000184109">
    <property type="component" value="Unassembled WGS sequence"/>
</dbReference>
<evidence type="ECO:0000256" key="7">
    <source>
        <dbReference type="ARBA" id="ARBA00023136"/>
    </source>
</evidence>
<dbReference type="RefSeq" id="WP_084730235.1">
    <property type="nucleotide sequence ID" value="NZ_BMEN01000003.1"/>
</dbReference>
<sequence>MKLKTPKILMLLLALTTQFSFAQTKIISGTVSDDSGPLPGATVLIKGSSTGTLTDFDGLYNINAKEGDILQFSYVGMETVEKIVGASNTIDTKLKGNIEALDEVVVTALGVSKQKKTIGYAITEIKGDEITKTQAINPMTALQGKVTGLEVSSAPSPGGTQNVIIRGASSFGNVQPLYIVDGIVITNEQSRTGETRANPSGDSLNSQVDFGSGINAVNPDDIENMTILKGAAATALYGSRAANGVVLITTKSGKNGKLKVNFNSSVAISRVGFLADTQNQFGQGWSGDRALEENGNWGAAFDGVDRVWGNVINNTQQLKPYIALKDNIRDFYDYGQNIKNSLSVSGGDEKNTFFLSASQNTVDGVIPTDNDSYKRYTLSTKATHTSKKFKFGSAINFSREKTKSVPSGQGTSLSRSLREIPSELSIVDFRDLNNPFNTIENYFTPYGVNPYFILNNDGAEQSKYKFFGKFEIDYNIVDNLKLTYRFSGDYETATIDEHIGILAFPEDSFNAGSQAANPGSYTQTKRSRAQFSNDLMLTYQKDFTDDLNFSTIIGLNTNERSYSSLSGSITSIDVPGFYYLGNSLSPSTSVQDQTKRRLIGTYISADIGYNDYLFLNGTLRNDWSSTLPPENKSFLYGGLTASFILSKFLLTKDIDIDSLDYSKIRVAFGSTGDDAGSYNVYDRYVGGQSKYPGYPNIDNLTFPLGGVNSYTASNKLGNKKLKPQLTDEFEVGFENMFFGKRVGFELSYYNRLTKGVIENLDLDPSTGYTTVTANLGDIRNSGIELNVNLTPIKTTDFRWDVNWAYTKNKNMVEHLDVGEIQLTGFGGTNGGLYALEGMPLGQFKFTKAKTVEVDGVESIVVDGNGNPQQTTDMELLGKDVNEKYRMGLTNTLIYKGLSLTGTLDFRYGGYIYSGTKDYLHWTGSSPESVLNDRNAFLIPNSVVDNGDGTYSENSIPVNPTALHTFYSEGGMEGASYAVIDRSYLKLRNVTLAYSIPKVYCEKIKVSAVNLSFTASNFLLWTPKENPYIDPETTTFGNNINAKFGEYNANPTNEVFTFGLNIQL</sequence>
<dbReference type="Pfam" id="PF13715">
    <property type="entry name" value="CarbopepD_reg_2"/>
    <property type="match status" value="1"/>
</dbReference>
<keyword evidence="7 10" id="KW-0472">Membrane</keyword>
<evidence type="ECO:0000256" key="5">
    <source>
        <dbReference type="ARBA" id="ARBA00022729"/>
    </source>
</evidence>
<dbReference type="OrthoDB" id="9768177at2"/>
<keyword evidence="9 10" id="KW-0998">Cell outer membrane</keyword>
<dbReference type="GO" id="GO:0015344">
    <property type="term" value="F:siderophore uptake transmembrane transporter activity"/>
    <property type="evidence" value="ECO:0007669"/>
    <property type="project" value="TreeGrafter"/>
</dbReference>
<dbReference type="InterPro" id="IPR000531">
    <property type="entry name" value="Beta-barrel_TonB"/>
</dbReference>
<keyword evidence="4 10" id="KW-0812">Transmembrane</keyword>
<evidence type="ECO:0000259" key="13">
    <source>
        <dbReference type="Pfam" id="PF00593"/>
    </source>
</evidence>
<evidence type="ECO:0000256" key="1">
    <source>
        <dbReference type="ARBA" id="ARBA00004571"/>
    </source>
</evidence>
<dbReference type="GO" id="GO:0009279">
    <property type="term" value="C:cell outer membrane"/>
    <property type="evidence" value="ECO:0007669"/>
    <property type="project" value="UniProtKB-SubCell"/>
</dbReference>
<dbReference type="Gene3D" id="2.40.170.20">
    <property type="entry name" value="TonB-dependent receptor, beta-barrel domain"/>
    <property type="match status" value="1"/>
</dbReference>
<protein>
    <submittedName>
        <fullName evidence="15">TonB-linked outer membrane protein, SusC/RagA family</fullName>
    </submittedName>
</protein>
<evidence type="ECO:0000256" key="6">
    <source>
        <dbReference type="ARBA" id="ARBA00023077"/>
    </source>
</evidence>
<organism evidence="15 16">
    <name type="scientific">Wenyingzhuangia marina</name>
    <dbReference type="NCBI Taxonomy" id="1195760"/>
    <lineage>
        <taxon>Bacteria</taxon>
        <taxon>Pseudomonadati</taxon>
        <taxon>Bacteroidota</taxon>
        <taxon>Flavobacteriia</taxon>
        <taxon>Flavobacteriales</taxon>
        <taxon>Flavobacteriaceae</taxon>
        <taxon>Wenyingzhuangia</taxon>
    </lineage>
</organism>
<dbReference type="InterPro" id="IPR008969">
    <property type="entry name" value="CarboxyPept-like_regulatory"/>
</dbReference>
<keyword evidence="3 10" id="KW-1134">Transmembrane beta strand</keyword>
<dbReference type="Gene3D" id="2.60.40.1120">
    <property type="entry name" value="Carboxypeptidase-like, regulatory domain"/>
    <property type="match status" value="1"/>
</dbReference>
<evidence type="ECO:0000259" key="14">
    <source>
        <dbReference type="Pfam" id="PF07715"/>
    </source>
</evidence>
<keyword evidence="5 12" id="KW-0732">Signal</keyword>
<dbReference type="EMBL" id="FQXQ01000003">
    <property type="protein sequence ID" value="SHH74586.1"/>
    <property type="molecule type" value="Genomic_DNA"/>
</dbReference>
<keyword evidence="8" id="KW-0675">Receptor</keyword>
<evidence type="ECO:0000256" key="4">
    <source>
        <dbReference type="ARBA" id="ARBA00022692"/>
    </source>
</evidence>
<dbReference type="PANTHER" id="PTHR30069">
    <property type="entry name" value="TONB-DEPENDENT OUTER MEMBRANE RECEPTOR"/>
    <property type="match status" value="1"/>
</dbReference>
<dbReference type="Gene3D" id="2.170.130.10">
    <property type="entry name" value="TonB-dependent receptor, plug domain"/>
    <property type="match status" value="1"/>
</dbReference>
<dbReference type="GO" id="GO:0044718">
    <property type="term" value="P:siderophore transmembrane transport"/>
    <property type="evidence" value="ECO:0007669"/>
    <property type="project" value="TreeGrafter"/>
</dbReference>
<keyword evidence="6 11" id="KW-0798">TonB box</keyword>
<dbReference type="PROSITE" id="PS52016">
    <property type="entry name" value="TONB_DEPENDENT_REC_3"/>
    <property type="match status" value="1"/>
</dbReference>
<dbReference type="InterPro" id="IPR039426">
    <property type="entry name" value="TonB-dep_rcpt-like"/>
</dbReference>
<dbReference type="InterPro" id="IPR012910">
    <property type="entry name" value="Plug_dom"/>
</dbReference>
<name>A0A1M5VH84_9FLAO</name>
<dbReference type="InterPro" id="IPR023996">
    <property type="entry name" value="TonB-dep_OMP_SusC/RagA"/>
</dbReference>
<evidence type="ECO:0000256" key="3">
    <source>
        <dbReference type="ARBA" id="ARBA00022452"/>
    </source>
</evidence>
<comment type="similarity">
    <text evidence="10 11">Belongs to the TonB-dependent receptor family.</text>
</comment>
<dbReference type="SUPFAM" id="SSF49464">
    <property type="entry name" value="Carboxypeptidase regulatory domain-like"/>
    <property type="match status" value="1"/>
</dbReference>
<feature type="domain" description="TonB-dependent receptor plug" evidence="14">
    <location>
        <begin position="115"/>
        <end position="245"/>
    </location>
</feature>
<feature type="signal peptide" evidence="12">
    <location>
        <begin position="1"/>
        <end position="22"/>
    </location>
</feature>
<dbReference type="AlphaFoldDB" id="A0A1M5VH84"/>
<comment type="subcellular location">
    <subcellularLocation>
        <location evidence="1 10">Cell outer membrane</location>
        <topology evidence="1 10">Multi-pass membrane protein</topology>
    </subcellularLocation>
</comment>
<dbReference type="NCBIfam" id="TIGR04056">
    <property type="entry name" value="OMP_RagA_SusC"/>
    <property type="match status" value="1"/>
</dbReference>
<dbReference type="PANTHER" id="PTHR30069:SF29">
    <property type="entry name" value="HEMOGLOBIN AND HEMOGLOBIN-HAPTOGLOBIN-BINDING PROTEIN 1-RELATED"/>
    <property type="match status" value="1"/>
</dbReference>
<dbReference type="NCBIfam" id="TIGR04057">
    <property type="entry name" value="SusC_RagA_signa"/>
    <property type="match status" value="1"/>
</dbReference>
<dbReference type="Pfam" id="PF07715">
    <property type="entry name" value="Plug"/>
    <property type="match status" value="1"/>
</dbReference>
<dbReference type="InterPro" id="IPR036942">
    <property type="entry name" value="Beta-barrel_TonB_sf"/>
</dbReference>
<dbReference type="InterPro" id="IPR023997">
    <property type="entry name" value="TonB-dep_OMP_SusC/RagA_CS"/>
</dbReference>
<feature type="domain" description="TonB-dependent receptor-like beta-barrel" evidence="13">
    <location>
        <begin position="436"/>
        <end position="807"/>
    </location>
</feature>
<evidence type="ECO:0000256" key="2">
    <source>
        <dbReference type="ARBA" id="ARBA00022448"/>
    </source>
</evidence>
<dbReference type="Pfam" id="PF00593">
    <property type="entry name" value="TonB_dep_Rec_b-barrel"/>
    <property type="match status" value="1"/>
</dbReference>
<evidence type="ECO:0000256" key="9">
    <source>
        <dbReference type="ARBA" id="ARBA00023237"/>
    </source>
</evidence>
<evidence type="ECO:0000256" key="12">
    <source>
        <dbReference type="SAM" id="SignalP"/>
    </source>
</evidence>
<keyword evidence="16" id="KW-1185">Reference proteome</keyword>
<dbReference type="STRING" id="1195760.SAMN05444281_1798"/>
<proteinExistence type="inferred from homology"/>
<accession>A0A1M5VH84</accession>
<reference evidence="16" key="1">
    <citation type="submission" date="2016-11" db="EMBL/GenBank/DDBJ databases">
        <authorList>
            <person name="Varghese N."/>
            <person name="Submissions S."/>
        </authorList>
    </citation>
    <scope>NUCLEOTIDE SEQUENCE [LARGE SCALE GENOMIC DNA]</scope>
    <source>
        <strain evidence="16">DSM 100572</strain>
    </source>
</reference>
<evidence type="ECO:0000313" key="15">
    <source>
        <dbReference type="EMBL" id="SHH74586.1"/>
    </source>
</evidence>
<evidence type="ECO:0000313" key="16">
    <source>
        <dbReference type="Proteomes" id="UP000184109"/>
    </source>
</evidence>
<dbReference type="SUPFAM" id="SSF56935">
    <property type="entry name" value="Porins"/>
    <property type="match status" value="1"/>
</dbReference>
<keyword evidence="2 10" id="KW-0813">Transport</keyword>
<feature type="chain" id="PRO_5012319191" evidence="12">
    <location>
        <begin position="23"/>
        <end position="1063"/>
    </location>
</feature>
<gene>
    <name evidence="15" type="ORF">SAMN05444281_1798</name>
</gene>
<evidence type="ECO:0000256" key="11">
    <source>
        <dbReference type="RuleBase" id="RU003357"/>
    </source>
</evidence>